<organism evidence="5 6">
    <name type="scientific">Paracerasibacillus soli</name>
    <dbReference type="NCBI Taxonomy" id="480284"/>
    <lineage>
        <taxon>Bacteria</taxon>
        <taxon>Bacillati</taxon>
        <taxon>Bacillota</taxon>
        <taxon>Bacilli</taxon>
        <taxon>Bacillales</taxon>
        <taxon>Bacillaceae</taxon>
        <taxon>Paracerasibacillus</taxon>
    </lineage>
</organism>
<comment type="caution">
    <text evidence="5">The sequence shown here is derived from an EMBL/GenBank/DDBJ whole genome shotgun (WGS) entry which is preliminary data.</text>
</comment>
<feature type="region of interest" description="Disordered" evidence="2">
    <location>
        <begin position="1"/>
        <end position="30"/>
    </location>
</feature>
<dbReference type="Gene3D" id="2.60.120.260">
    <property type="entry name" value="Galactose-binding domain-like"/>
    <property type="match status" value="2"/>
</dbReference>
<dbReference type="Gene3D" id="1.20.1270.90">
    <property type="entry name" value="AF1782-like"/>
    <property type="match status" value="2"/>
</dbReference>
<evidence type="ECO:0000259" key="4">
    <source>
        <dbReference type="Pfam" id="PF21466"/>
    </source>
</evidence>
<feature type="domain" description="Endo-alpha-N-acetylgalactosaminidase" evidence="3">
    <location>
        <begin position="147"/>
        <end position="300"/>
    </location>
</feature>
<evidence type="ECO:0000313" key="6">
    <source>
        <dbReference type="Proteomes" id="UP001275315"/>
    </source>
</evidence>
<protein>
    <submittedName>
        <fullName evidence="5">Carbohydrate binding domain-containing protein</fullName>
    </submittedName>
</protein>
<dbReference type="Pfam" id="PF17974">
    <property type="entry name" value="GalBD_like"/>
    <property type="match status" value="1"/>
</dbReference>
<dbReference type="InterPro" id="IPR040502">
    <property type="entry name" value="GH101_dom-6"/>
</dbReference>
<keyword evidence="6" id="KW-1185">Reference proteome</keyword>
<feature type="domain" description="Endo-alpha-N-acetylgalactosaminidase" evidence="4">
    <location>
        <begin position="9"/>
        <end position="142"/>
    </location>
</feature>
<dbReference type="SUPFAM" id="SSF49785">
    <property type="entry name" value="Galactose-binding domain-like"/>
    <property type="match status" value="2"/>
</dbReference>
<dbReference type="Proteomes" id="UP001275315">
    <property type="component" value="Unassembled WGS sequence"/>
</dbReference>
<evidence type="ECO:0000313" key="5">
    <source>
        <dbReference type="EMBL" id="MDY0409248.1"/>
    </source>
</evidence>
<dbReference type="InterPro" id="IPR008979">
    <property type="entry name" value="Galactose-bd-like_sf"/>
</dbReference>
<feature type="compositionally biased region" description="Basic and acidic residues" evidence="2">
    <location>
        <begin position="21"/>
        <end position="30"/>
    </location>
</feature>
<evidence type="ECO:0000256" key="2">
    <source>
        <dbReference type="SAM" id="MobiDB-lite"/>
    </source>
</evidence>
<dbReference type="Pfam" id="PF21466">
    <property type="entry name" value="GH101_dom-5"/>
    <property type="match status" value="1"/>
</dbReference>
<feature type="coiled-coil region" evidence="1">
    <location>
        <begin position="421"/>
        <end position="461"/>
    </location>
</feature>
<accession>A0ABU5CSA4</accession>
<reference evidence="5 6" key="1">
    <citation type="submission" date="2023-10" db="EMBL/GenBank/DDBJ databases">
        <title>Virgibacillus soli CC-YMP-6 genome.</title>
        <authorList>
            <person name="Miliotis G."/>
            <person name="Sengupta P."/>
            <person name="Hameed A."/>
            <person name="Chuvochina M."/>
            <person name="Mcdonagh F."/>
            <person name="Simpson A.C."/>
            <person name="Singh N.K."/>
            <person name="Rekha P.D."/>
            <person name="Raman K."/>
            <person name="Hugenholtz P."/>
            <person name="Venkateswaran K."/>
        </authorList>
    </citation>
    <scope>NUCLEOTIDE SEQUENCE [LARGE SCALE GENOMIC DNA]</scope>
    <source>
        <strain evidence="5 6">CC-YMP-6</strain>
    </source>
</reference>
<evidence type="ECO:0000259" key="3">
    <source>
        <dbReference type="Pfam" id="PF17974"/>
    </source>
</evidence>
<dbReference type="InterPro" id="IPR049314">
    <property type="entry name" value="GH101_dom-5"/>
</dbReference>
<feature type="coiled-coil region" evidence="1">
    <location>
        <begin position="344"/>
        <end position="384"/>
    </location>
</feature>
<sequence>MNWGEGGLVNDPGFEGNSFEQWKKSSTNEDTQHIQMVRDSNGDGQLEVTGSNDATVAQVITGLTPGKTYSASVWAHIDGKRKVTIGVKQGDAEVTNWLDNTELKFGSRQHKYLNQNFQRVKVNFDATSDTATLFMHVDEGDAKVLLDDVRIWENPSKTDSTGYVLFEDFENVDEGWGPFVYSRSGPNRTHLAEKNPDKDQVKTFVIDGNFSLKSNENGNPGEWLRTLPQTLRLEQNKTYTVKMDTNAVADDMYTIAVRVNEDGEVRDLASQTLKEGDQQVEFTFSTEDAKDAYLAVIKNFNDEKKESSGILIVDNIRVIADLSELIEDAEAISNEDGKYTTESFAALQSAIETAKAALETIETEEDLVAAIAALQSAIDGLEESSGEEPTEPELDLSELEKLIETAKAISNEDGKYTSDSFAALQEAIKVAETALETIETEEDLAAAIAALQSAIDGLEESSGEEPTEPN</sequence>
<gene>
    <name evidence="5" type="ORF">RWD45_12565</name>
</gene>
<name>A0ABU5CSA4_9BACI</name>
<proteinExistence type="predicted"/>
<dbReference type="EMBL" id="JAWDIQ010000002">
    <property type="protein sequence ID" value="MDY0409248.1"/>
    <property type="molecule type" value="Genomic_DNA"/>
</dbReference>
<keyword evidence="1" id="KW-0175">Coiled coil</keyword>
<dbReference type="RefSeq" id="WP_320380052.1">
    <property type="nucleotide sequence ID" value="NZ_JAWDIQ010000002.1"/>
</dbReference>
<evidence type="ECO:0000256" key="1">
    <source>
        <dbReference type="SAM" id="Coils"/>
    </source>
</evidence>